<dbReference type="Pfam" id="PF09335">
    <property type="entry name" value="VTT_dom"/>
    <property type="match status" value="1"/>
</dbReference>
<dbReference type="PATRIC" id="fig|1217691.3.peg.2253"/>
<comment type="caution">
    <text evidence="3">The sequence shown here is derived from an EMBL/GenBank/DDBJ whole genome shotgun (WGS) entry which is preliminary data.</text>
</comment>
<dbReference type="EMBL" id="APQM01000009">
    <property type="protein sequence ID" value="EOQ67248.1"/>
    <property type="molecule type" value="Genomic_DNA"/>
</dbReference>
<evidence type="ECO:0000313" key="4">
    <source>
        <dbReference type="Proteomes" id="UP000014024"/>
    </source>
</evidence>
<keyword evidence="1" id="KW-0472">Membrane</keyword>
<feature type="transmembrane region" description="Helical" evidence="1">
    <location>
        <begin position="88"/>
        <end position="110"/>
    </location>
</feature>
<feature type="transmembrane region" description="Helical" evidence="1">
    <location>
        <begin position="37"/>
        <end position="58"/>
    </location>
</feature>
<evidence type="ECO:0000256" key="1">
    <source>
        <dbReference type="SAM" id="Phobius"/>
    </source>
</evidence>
<keyword evidence="1" id="KW-1133">Transmembrane helix</keyword>
<feature type="domain" description="VTT" evidence="2">
    <location>
        <begin position="37"/>
        <end position="134"/>
    </location>
</feature>
<dbReference type="OrthoDB" id="9814483at2"/>
<sequence>MLSYFLLFLSAFGAATLLPLQSEAVLATLLLKDQHAAVLLISVATLGNVLGSCVNWWLGLKIEQFKHRKWFPVSEKRLEQAQRFYHKYGFYSLFLSWTPVIGDPITLVSGLLKENFWRFLIIVLIAKAGRYIFIYWVITDFI</sequence>
<protein>
    <recommendedName>
        <fullName evidence="2">VTT domain-containing protein</fullName>
    </recommendedName>
</protein>
<dbReference type="HOGENOM" id="CLU_125997_0_0_6"/>
<dbReference type="RefSeq" id="WP_016142174.1">
    <property type="nucleotide sequence ID" value="NZ_KB976987.1"/>
</dbReference>
<accession>R8YCV4</accession>
<dbReference type="Proteomes" id="UP000014024">
    <property type="component" value="Unassembled WGS sequence"/>
</dbReference>
<dbReference type="GO" id="GO:0005886">
    <property type="term" value="C:plasma membrane"/>
    <property type="evidence" value="ECO:0007669"/>
    <property type="project" value="UniProtKB-ARBA"/>
</dbReference>
<dbReference type="PANTHER" id="PTHR42709">
    <property type="entry name" value="ALKALINE PHOSPHATASE LIKE PROTEIN"/>
    <property type="match status" value="1"/>
</dbReference>
<organism evidence="3 4">
    <name type="scientific">Acinetobacter pittii ANC 4050</name>
    <dbReference type="NCBI Taxonomy" id="1217691"/>
    <lineage>
        <taxon>Bacteria</taxon>
        <taxon>Pseudomonadati</taxon>
        <taxon>Pseudomonadota</taxon>
        <taxon>Gammaproteobacteria</taxon>
        <taxon>Moraxellales</taxon>
        <taxon>Moraxellaceae</taxon>
        <taxon>Acinetobacter</taxon>
        <taxon>Acinetobacter calcoaceticus/baumannii complex</taxon>
    </lineage>
</organism>
<name>R8YCV4_ACIPI</name>
<evidence type="ECO:0000313" key="3">
    <source>
        <dbReference type="EMBL" id="EOQ67248.1"/>
    </source>
</evidence>
<dbReference type="InterPro" id="IPR051311">
    <property type="entry name" value="DedA_domain"/>
</dbReference>
<dbReference type="AlphaFoldDB" id="R8YCV4"/>
<dbReference type="InterPro" id="IPR032816">
    <property type="entry name" value="VTT_dom"/>
</dbReference>
<reference evidence="3 4" key="1">
    <citation type="submission" date="2013-02" db="EMBL/GenBank/DDBJ databases">
        <title>The Genome Sequence of Acinetobacter sp. ANC 4050.</title>
        <authorList>
            <consortium name="The Broad Institute Genome Sequencing Platform"/>
            <consortium name="The Broad Institute Genome Sequencing Center for Infectious Disease"/>
            <person name="Cerqueira G."/>
            <person name="Feldgarden M."/>
            <person name="Courvalin P."/>
            <person name="Perichon B."/>
            <person name="Grillot-Courvalin C."/>
            <person name="Clermont D."/>
            <person name="Rocha E."/>
            <person name="Yoon E.-J."/>
            <person name="Nemec A."/>
            <person name="Walker B."/>
            <person name="Young S.K."/>
            <person name="Zeng Q."/>
            <person name="Gargeya S."/>
            <person name="Fitzgerald M."/>
            <person name="Haas B."/>
            <person name="Abouelleil A."/>
            <person name="Alvarado L."/>
            <person name="Arachchi H.M."/>
            <person name="Berlin A.M."/>
            <person name="Chapman S.B."/>
            <person name="Dewar J."/>
            <person name="Goldberg J."/>
            <person name="Griggs A."/>
            <person name="Gujja S."/>
            <person name="Hansen M."/>
            <person name="Howarth C."/>
            <person name="Imamovic A."/>
            <person name="Larimer J."/>
            <person name="McCowan C."/>
            <person name="Murphy C."/>
            <person name="Neiman D."/>
            <person name="Pearson M."/>
            <person name="Priest M."/>
            <person name="Roberts A."/>
            <person name="Saif S."/>
            <person name="Shea T."/>
            <person name="Sisk P."/>
            <person name="Sykes S."/>
            <person name="Wortman J."/>
            <person name="Nusbaum C."/>
            <person name="Birren B."/>
        </authorList>
    </citation>
    <scope>NUCLEOTIDE SEQUENCE [LARGE SCALE GENOMIC DNA]</scope>
    <source>
        <strain evidence="3 4">ANC 4050</strain>
    </source>
</reference>
<keyword evidence="1" id="KW-0812">Transmembrane</keyword>
<evidence type="ECO:0000259" key="2">
    <source>
        <dbReference type="Pfam" id="PF09335"/>
    </source>
</evidence>
<proteinExistence type="predicted"/>
<gene>
    <name evidence="3" type="ORF">F931_02290</name>
</gene>
<dbReference type="PANTHER" id="PTHR42709:SF4">
    <property type="entry name" value="INNER MEMBRANE PROTEIN YQAA"/>
    <property type="match status" value="1"/>
</dbReference>
<feature type="transmembrane region" description="Helical" evidence="1">
    <location>
        <begin position="116"/>
        <end position="138"/>
    </location>
</feature>